<accession>A0A8B8EPQ7</accession>
<feature type="compositionally biased region" description="Polar residues" evidence="1">
    <location>
        <begin position="97"/>
        <end position="109"/>
    </location>
</feature>
<gene>
    <name evidence="3" type="primary">LOC111135811</name>
</gene>
<feature type="region of interest" description="Disordered" evidence="1">
    <location>
        <begin position="78"/>
        <end position="109"/>
    </location>
</feature>
<evidence type="ECO:0000313" key="3">
    <source>
        <dbReference type="RefSeq" id="XP_022341902.1"/>
    </source>
</evidence>
<proteinExistence type="predicted"/>
<keyword evidence="2" id="KW-1185">Reference proteome</keyword>
<protein>
    <submittedName>
        <fullName evidence="3">Uncharacterized protein LOC111135811</fullName>
    </submittedName>
</protein>
<evidence type="ECO:0000256" key="1">
    <source>
        <dbReference type="SAM" id="MobiDB-lite"/>
    </source>
</evidence>
<dbReference type="Proteomes" id="UP000694844">
    <property type="component" value="Chromosome 5"/>
</dbReference>
<dbReference type="KEGG" id="cvn:111135811"/>
<dbReference type="AlphaFoldDB" id="A0A8B8EPQ7"/>
<reference evidence="3" key="1">
    <citation type="submission" date="2025-08" db="UniProtKB">
        <authorList>
            <consortium name="RefSeq"/>
        </authorList>
    </citation>
    <scope>IDENTIFICATION</scope>
    <source>
        <tissue evidence="3">Whole sample</tissue>
    </source>
</reference>
<dbReference type="GeneID" id="111135811"/>
<name>A0A8B8EPQ7_CRAVI</name>
<evidence type="ECO:0000313" key="2">
    <source>
        <dbReference type="Proteomes" id="UP000694844"/>
    </source>
</evidence>
<organism evidence="2 3">
    <name type="scientific">Crassostrea virginica</name>
    <name type="common">Eastern oyster</name>
    <dbReference type="NCBI Taxonomy" id="6565"/>
    <lineage>
        <taxon>Eukaryota</taxon>
        <taxon>Metazoa</taxon>
        <taxon>Spiralia</taxon>
        <taxon>Lophotrochozoa</taxon>
        <taxon>Mollusca</taxon>
        <taxon>Bivalvia</taxon>
        <taxon>Autobranchia</taxon>
        <taxon>Pteriomorphia</taxon>
        <taxon>Ostreida</taxon>
        <taxon>Ostreoidea</taxon>
        <taxon>Ostreidae</taxon>
        <taxon>Crassostrea</taxon>
    </lineage>
</organism>
<dbReference type="RefSeq" id="XP_022341902.1">
    <property type="nucleotide sequence ID" value="XM_022486194.1"/>
</dbReference>
<sequence length="109" mass="11604">MADIEHTESPFIEILVEKAGKLYKLNCSVAFANMVQSPKVDSATKEKLINNILNENSATKTAVVTKLVPATVVPSTSAAASQQRLDNSNIKKAEETATCSTSPSSSIHV</sequence>